<reference evidence="3" key="1">
    <citation type="submission" date="2017-04" db="EMBL/GenBank/DDBJ databases">
        <authorList>
            <person name="Varghese N."/>
            <person name="Submissions S."/>
        </authorList>
    </citation>
    <scope>NUCLEOTIDE SEQUENCE [LARGE SCALE GENOMIC DNA]</scope>
    <source>
        <strain evidence="3">LMG 29540</strain>
    </source>
</reference>
<name>A0A1X7JZX8_9BURK</name>
<evidence type="ECO:0008006" key="4">
    <source>
        <dbReference type="Google" id="ProtNLM"/>
    </source>
</evidence>
<gene>
    <name evidence="2" type="ORF">SAMN06265784_103201</name>
</gene>
<accession>A0A1X7JZX8</accession>
<dbReference type="STRING" id="1515439.SAMN06265784_103201"/>
<dbReference type="Pfam" id="PF06945">
    <property type="entry name" value="DUF1289"/>
    <property type="match status" value="1"/>
</dbReference>
<dbReference type="PANTHER" id="PTHR35175:SF2">
    <property type="entry name" value="DUF1289 DOMAIN-CONTAINING PROTEIN"/>
    <property type="match status" value="1"/>
</dbReference>
<dbReference type="InterPro" id="IPR010710">
    <property type="entry name" value="DUF1289"/>
</dbReference>
<evidence type="ECO:0000313" key="2">
    <source>
        <dbReference type="EMBL" id="SMG33787.1"/>
    </source>
</evidence>
<feature type="compositionally biased region" description="Basic and acidic residues" evidence="1">
    <location>
        <begin position="1"/>
        <end position="15"/>
    </location>
</feature>
<dbReference type="AlphaFoldDB" id="A0A1X7JZX8"/>
<dbReference type="Proteomes" id="UP000193228">
    <property type="component" value="Unassembled WGS sequence"/>
</dbReference>
<dbReference type="EMBL" id="FXAT01000003">
    <property type="protein sequence ID" value="SMG33787.1"/>
    <property type="molecule type" value="Genomic_DNA"/>
</dbReference>
<protein>
    <recommendedName>
        <fullName evidence="4">Fe-S protein</fullName>
    </recommendedName>
</protein>
<feature type="region of interest" description="Disordered" evidence="1">
    <location>
        <begin position="1"/>
        <end position="30"/>
    </location>
</feature>
<evidence type="ECO:0000313" key="3">
    <source>
        <dbReference type="Proteomes" id="UP000193228"/>
    </source>
</evidence>
<dbReference type="PANTHER" id="PTHR35175">
    <property type="entry name" value="DUF1289 DOMAIN-CONTAINING PROTEIN"/>
    <property type="match status" value="1"/>
</dbReference>
<proteinExistence type="predicted"/>
<keyword evidence="3" id="KW-1185">Reference proteome</keyword>
<sequence length="92" mass="10161">MAMTGGKDDEGKDRGEDEDDDRGGASVPSPCINVCRMDASTGWCEGCLRTIDEIAGWSMFDDDAKRAVWDAIEARHVEFIAKHTNKPTKELQ</sequence>
<organism evidence="2 3">
    <name type="scientific">Paraburkholderia susongensis</name>
    <dbReference type="NCBI Taxonomy" id="1515439"/>
    <lineage>
        <taxon>Bacteria</taxon>
        <taxon>Pseudomonadati</taxon>
        <taxon>Pseudomonadota</taxon>
        <taxon>Betaproteobacteria</taxon>
        <taxon>Burkholderiales</taxon>
        <taxon>Burkholderiaceae</taxon>
        <taxon>Paraburkholderia</taxon>
    </lineage>
</organism>
<evidence type="ECO:0000256" key="1">
    <source>
        <dbReference type="SAM" id="MobiDB-lite"/>
    </source>
</evidence>